<dbReference type="Proteomes" id="UP001196413">
    <property type="component" value="Unassembled WGS sequence"/>
</dbReference>
<comment type="caution">
    <text evidence="2">The sequence shown here is derived from an EMBL/GenBank/DDBJ whole genome shotgun (WGS) entry which is preliminary data.</text>
</comment>
<keyword evidence="1" id="KW-0472">Membrane</keyword>
<keyword evidence="1" id="KW-1133">Transmembrane helix</keyword>
<evidence type="ECO:0000313" key="3">
    <source>
        <dbReference type="Proteomes" id="UP001196413"/>
    </source>
</evidence>
<evidence type="ECO:0000256" key="1">
    <source>
        <dbReference type="SAM" id="Phobius"/>
    </source>
</evidence>
<dbReference type="EMBL" id="JAHQIW010004664">
    <property type="protein sequence ID" value="KAJ1363306.1"/>
    <property type="molecule type" value="Genomic_DNA"/>
</dbReference>
<dbReference type="AlphaFoldDB" id="A0AAD5N687"/>
<keyword evidence="1" id="KW-0812">Transmembrane</keyword>
<feature type="transmembrane region" description="Helical" evidence="1">
    <location>
        <begin position="295"/>
        <end position="321"/>
    </location>
</feature>
<protein>
    <submittedName>
        <fullName evidence="2">Uncharacterized protein</fullName>
    </submittedName>
</protein>
<organism evidence="2 3">
    <name type="scientific">Parelaphostrongylus tenuis</name>
    <name type="common">Meningeal worm</name>
    <dbReference type="NCBI Taxonomy" id="148309"/>
    <lineage>
        <taxon>Eukaryota</taxon>
        <taxon>Metazoa</taxon>
        <taxon>Ecdysozoa</taxon>
        <taxon>Nematoda</taxon>
        <taxon>Chromadorea</taxon>
        <taxon>Rhabditida</taxon>
        <taxon>Rhabditina</taxon>
        <taxon>Rhabditomorpha</taxon>
        <taxon>Strongyloidea</taxon>
        <taxon>Metastrongylidae</taxon>
        <taxon>Parelaphostrongylus</taxon>
    </lineage>
</organism>
<sequence length="503" mass="56167">MDNVSTRNSILICKPGEKNALCDEENAKLWLPKAEKLVAANGVKDKAGATLEVQKGEIVIVLDPGCEISFAKEHNLRHRFQNKPEKIRKALDKYPGFYLQPTIFHKRRKYQGGNQLSFGGTLHKGVDRTYKKIQCNAGVRICLQGRQGFEGKSFLCNDADLLNVYIRNGFATMPGAQNGAPIRFIKSTNGTTGPERWKVRPTQIGFDFDGERGENNGIVYQIDKNLPIDDVSTESSAYVTYSTVAPRGTLGTIATASPTPNVSAEAPVTTTKERNIAIYIGTVVESAELKARTGWMIWMIFYGFFIGSLLALILAAAILYLARRTVYTDWFVICRHVKKKYENFSFMSYTLTIITSKLIDETCWRCEDAIFNWKYSSGIVECTSVMAVMHLVLLVALRVVRLVIQRLVVARSVELHWVELLPEDSQLWAQRVVALQPVVQLVVERRQWILGSFFAVVILAGVWEEGHGSLDGRVSQAAMNSSFSSGSSLRSRPVPTIRAVCIN</sequence>
<evidence type="ECO:0000313" key="2">
    <source>
        <dbReference type="EMBL" id="KAJ1363306.1"/>
    </source>
</evidence>
<feature type="transmembrane region" description="Helical" evidence="1">
    <location>
        <begin position="378"/>
        <end position="397"/>
    </location>
</feature>
<proteinExistence type="predicted"/>
<gene>
    <name evidence="2" type="ORF">KIN20_023147</name>
</gene>
<keyword evidence="3" id="KW-1185">Reference proteome</keyword>
<accession>A0AAD5N687</accession>
<reference evidence="2" key="1">
    <citation type="submission" date="2021-06" db="EMBL/GenBank/DDBJ databases">
        <title>Parelaphostrongylus tenuis whole genome reference sequence.</title>
        <authorList>
            <person name="Garwood T.J."/>
            <person name="Larsen P.A."/>
            <person name="Fountain-Jones N.M."/>
            <person name="Garbe J.R."/>
            <person name="Macchietto M.G."/>
            <person name="Kania S.A."/>
            <person name="Gerhold R.W."/>
            <person name="Richards J.E."/>
            <person name="Wolf T.M."/>
        </authorList>
    </citation>
    <scope>NUCLEOTIDE SEQUENCE</scope>
    <source>
        <strain evidence="2">MNPRO001-30</strain>
        <tissue evidence="2">Meninges</tissue>
    </source>
</reference>
<name>A0AAD5N687_PARTN</name>